<feature type="binding site" evidence="6">
    <location>
        <position position="176"/>
    </location>
    <ligand>
        <name>Zn(2+)</name>
        <dbReference type="ChEBI" id="CHEBI:29105"/>
        <label>2</label>
    </ligand>
</feature>
<feature type="binding site" evidence="6">
    <location>
        <position position="149"/>
    </location>
    <ligand>
        <name>Zn(2+)</name>
        <dbReference type="ChEBI" id="CHEBI:29105"/>
        <label>1</label>
    </ligand>
</feature>
<dbReference type="InterPro" id="IPR004722">
    <property type="entry name" value="DHOase"/>
</dbReference>
<dbReference type="NCBIfam" id="TIGR00857">
    <property type="entry name" value="pyrC_multi"/>
    <property type="match status" value="1"/>
</dbReference>
<feature type="binding site" evidence="6">
    <location>
        <position position="229"/>
    </location>
    <ligand>
        <name>Zn(2+)</name>
        <dbReference type="ChEBI" id="CHEBI:29105"/>
        <label>2</label>
    </ligand>
</feature>
<dbReference type="PANTHER" id="PTHR43668:SF2">
    <property type="entry name" value="ALLANTOINASE"/>
    <property type="match status" value="1"/>
</dbReference>
<dbReference type="SUPFAM" id="SSF51338">
    <property type="entry name" value="Composite domain of metallo-dependent hydrolases"/>
    <property type="match status" value="1"/>
</dbReference>
<dbReference type="RefSeq" id="WP_076556732.1">
    <property type="nucleotide sequence ID" value="NZ_FTOC01000001.1"/>
</dbReference>
<dbReference type="PROSITE" id="PS00482">
    <property type="entry name" value="DIHYDROOROTASE_1"/>
    <property type="match status" value="1"/>
</dbReference>
<keyword evidence="9" id="KW-1185">Reference proteome</keyword>
<reference evidence="9" key="1">
    <citation type="submission" date="2017-01" db="EMBL/GenBank/DDBJ databases">
        <authorList>
            <person name="Varghese N."/>
            <person name="Submissions S."/>
        </authorList>
    </citation>
    <scope>NUCLEOTIDE SEQUENCE [LARGE SCALE GENOMIC DNA]</scope>
    <source>
        <strain evidence="9">DSM 23127</strain>
    </source>
</reference>
<evidence type="ECO:0000259" key="7">
    <source>
        <dbReference type="Pfam" id="PF12890"/>
    </source>
</evidence>
<feature type="binding site" evidence="6">
    <location>
        <begin position="320"/>
        <end position="321"/>
    </location>
    <ligand>
        <name>substrate</name>
    </ligand>
</feature>
<evidence type="ECO:0000313" key="8">
    <source>
        <dbReference type="EMBL" id="SIS37868.1"/>
    </source>
</evidence>
<comment type="similarity">
    <text evidence="2 6">Belongs to the metallo-dependent hydrolases superfamily. DHOase family. Class I DHOase subfamily.</text>
</comment>
<dbReference type="HAMAP" id="MF_00220_B">
    <property type="entry name" value="PyrC_classI_B"/>
    <property type="match status" value="1"/>
</dbReference>
<dbReference type="GO" id="GO:0044205">
    <property type="term" value="P:'de novo' UMP biosynthetic process"/>
    <property type="evidence" value="ECO:0007669"/>
    <property type="project" value="UniProtKB-UniRule"/>
</dbReference>
<dbReference type="GO" id="GO:0006145">
    <property type="term" value="P:purine nucleobase catabolic process"/>
    <property type="evidence" value="ECO:0007669"/>
    <property type="project" value="TreeGrafter"/>
</dbReference>
<dbReference type="Proteomes" id="UP000187608">
    <property type="component" value="Unassembled WGS sequence"/>
</dbReference>
<keyword evidence="6" id="KW-0862">Zinc</keyword>
<evidence type="ECO:0000256" key="6">
    <source>
        <dbReference type="HAMAP-Rule" id="MF_00220"/>
    </source>
</evidence>
<comment type="pathway">
    <text evidence="6">Pyrimidine metabolism; UMP biosynthesis via de novo pathway; (S)-dihydroorotate from bicarbonate: step 3/3.</text>
</comment>
<feature type="binding site" evidence="6">
    <location>
        <position position="149"/>
    </location>
    <ligand>
        <name>Zn(2+)</name>
        <dbReference type="ChEBI" id="CHEBI:29105"/>
        <label>2</label>
    </ligand>
</feature>
<evidence type="ECO:0000256" key="3">
    <source>
        <dbReference type="ARBA" id="ARBA00022723"/>
    </source>
</evidence>
<dbReference type="GO" id="GO:0005737">
    <property type="term" value="C:cytoplasm"/>
    <property type="evidence" value="ECO:0007669"/>
    <property type="project" value="TreeGrafter"/>
</dbReference>
<gene>
    <name evidence="6" type="primary">pyrC</name>
    <name evidence="8" type="ORF">SAMN05421687_101472</name>
</gene>
<dbReference type="Pfam" id="PF12890">
    <property type="entry name" value="DHOase"/>
    <property type="match status" value="1"/>
</dbReference>
<dbReference type="InterPro" id="IPR011059">
    <property type="entry name" value="Metal-dep_hydrolase_composite"/>
</dbReference>
<feature type="binding site" evidence="6">
    <location>
        <position position="91"/>
    </location>
    <ligand>
        <name>substrate</name>
    </ligand>
</feature>
<feature type="domain" description="Dihydroorotase catalytic" evidence="7">
    <location>
        <begin position="48"/>
        <end position="235"/>
    </location>
</feature>
<dbReference type="EMBL" id="FTOC01000001">
    <property type="protein sequence ID" value="SIS37868.1"/>
    <property type="molecule type" value="Genomic_DNA"/>
</dbReference>
<proteinExistence type="inferred from homology"/>
<feature type="binding site" evidence="6">
    <location>
        <position position="302"/>
    </location>
    <ligand>
        <name>Zn(2+)</name>
        <dbReference type="ChEBI" id="CHEBI:29105"/>
        <label>1</label>
    </ligand>
</feature>
<sequence>MKITNAFRWDKESVQLCEIRVKEGIIIEIASNLSEEEDEEVFDAQGTFVSPGFTDVHVHLREPGGEYKETIASGTEAALRGGFTTICPMPNTEPVPDTVEHLEALKEKINESSLVEVLPYAAITSGQKGKDLNDLKALKGADAFAFTDDGVGIQSAAKMKEAMEQAAQLHMPIVAHCEDNSLAGNGVVHEGAVSKRLGLPGIPPSAEAAHIARDALLAEETGCHYHVCHVSSKESVRVIRNAKEAGIHVTAEVTPHHLLLTENDIIEDDGMYKMNPPLREETDRQALISGLEDGTIDCIATDHAPHAEHEKQQSMKQAPFGITGLETAFPLLYSYFVQRGSWSLGQLINWMTTAPRKIFSLPKRELEPMHPATLTFIDMTGNEKIDRYTFSSKGKNTPFHGVSASGFPLFTMISGEIVWKGRQGQ</sequence>
<protein>
    <recommendedName>
        <fullName evidence="6">Dihydroorotase</fullName>
        <shortName evidence="6">DHOase</shortName>
        <ecNumber evidence="6">3.5.2.3</ecNumber>
    </recommendedName>
</protein>
<dbReference type="PROSITE" id="PS00483">
    <property type="entry name" value="DIHYDROOROTASE_2"/>
    <property type="match status" value="1"/>
</dbReference>
<dbReference type="Gene3D" id="2.30.40.10">
    <property type="entry name" value="Urease, subunit C, domain 1"/>
    <property type="match status" value="1"/>
</dbReference>
<comment type="function">
    <text evidence="1 6">Catalyzes the reversible cyclization of carbamoyl aspartate to dihydroorotate.</text>
</comment>
<dbReference type="PANTHER" id="PTHR43668">
    <property type="entry name" value="ALLANTOINASE"/>
    <property type="match status" value="1"/>
</dbReference>
<keyword evidence="4 6" id="KW-0378">Hydrolase</keyword>
<feature type="binding site" evidence="6">
    <location>
        <position position="275"/>
    </location>
    <ligand>
        <name>substrate</name>
    </ligand>
</feature>
<feature type="active site" evidence="6">
    <location>
        <position position="302"/>
    </location>
</feature>
<dbReference type="NCBIfam" id="NF006837">
    <property type="entry name" value="PRK09357.1-2"/>
    <property type="match status" value="1"/>
</dbReference>
<feature type="binding site" evidence="6">
    <location>
        <position position="306"/>
    </location>
    <ligand>
        <name>substrate</name>
    </ligand>
</feature>
<keyword evidence="3 6" id="KW-0479">Metal-binding</keyword>
<feature type="binding site" evidence="6">
    <location>
        <position position="57"/>
    </location>
    <ligand>
        <name>Zn(2+)</name>
        <dbReference type="ChEBI" id="CHEBI:29105"/>
        <label>1</label>
    </ligand>
</feature>
<dbReference type="OrthoDB" id="9765462at2"/>
<dbReference type="InterPro" id="IPR002195">
    <property type="entry name" value="Dihydroorotase_CS"/>
</dbReference>
<dbReference type="CDD" id="cd01317">
    <property type="entry name" value="DHOase_IIa"/>
    <property type="match status" value="1"/>
</dbReference>
<evidence type="ECO:0000256" key="5">
    <source>
        <dbReference type="ARBA" id="ARBA00022975"/>
    </source>
</evidence>
<dbReference type="UniPathway" id="UPA00070">
    <property type="reaction ID" value="UER00117"/>
</dbReference>
<dbReference type="SUPFAM" id="SSF51556">
    <property type="entry name" value="Metallo-dependent hydrolases"/>
    <property type="match status" value="1"/>
</dbReference>
<feature type="binding site" evidence="6">
    <location>
        <position position="59"/>
    </location>
    <ligand>
        <name>Zn(2+)</name>
        <dbReference type="ChEBI" id="CHEBI:29105"/>
        <label>1</label>
    </ligand>
</feature>
<dbReference type="InterPro" id="IPR032466">
    <property type="entry name" value="Metal_Hydrolase"/>
</dbReference>
<evidence type="ECO:0000313" key="9">
    <source>
        <dbReference type="Proteomes" id="UP000187608"/>
    </source>
</evidence>
<dbReference type="AlphaFoldDB" id="A0A1N7ILA1"/>
<dbReference type="Gene3D" id="3.20.20.140">
    <property type="entry name" value="Metal-dependent hydrolases"/>
    <property type="match status" value="1"/>
</dbReference>
<dbReference type="InterPro" id="IPR050138">
    <property type="entry name" value="DHOase/Allantoinase_Hydrolase"/>
</dbReference>
<evidence type="ECO:0000256" key="4">
    <source>
        <dbReference type="ARBA" id="ARBA00022801"/>
    </source>
</evidence>
<dbReference type="EC" id="3.5.2.3" evidence="6"/>
<organism evidence="8 9">
    <name type="scientific">Salimicrobium flavidum</name>
    <dbReference type="NCBI Taxonomy" id="570947"/>
    <lineage>
        <taxon>Bacteria</taxon>
        <taxon>Bacillati</taxon>
        <taxon>Bacillota</taxon>
        <taxon>Bacilli</taxon>
        <taxon>Bacillales</taxon>
        <taxon>Bacillaceae</taxon>
        <taxon>Salimicrobium</taxon>
    </lineage>
</organism>
<comment type="catalytic activity">
    <reaction evidence="6">
        <text>(S)-dihydroorotate + H2O = N-carbamoyl-L-aspartate + H(+)</text>
        <dbReference type="Rhea" id="RHEA:24296"/>
        <dbReference type="ChEBI" id="CHEBI:15377"/>
        <dbReference type="ChEBI" id="CHEBI:15378"/>
        <dbReference type="ChEBI" id="CHEBI:30864"/>
        <dbReference type="ChEBI" id="CHEBI:32814"/>
        <dbReference type="EC" id="3.5.2.3"/>
    </reaction>
</comment>
<accession>A0A1N7ILA1</accession>
<dbReference type="InterPro" id="IPR024403">
    <property type="entry name" value="DHOase_cat"/>
</dbReference>
<evidence type="ECO:0000256" key="2">
    <source>
        <dbReference type="ARBA" id="ARBA00010286"/>
    </source>
</evidence>
<evidence type="ECO:0000256" key="1">
    <source>
        <dbReference type="ARBA" id="ARBA00002368"/>
    </source>
</evidence>
<keyword evidence="5 6" id="KW-0665">Pyrimidine biosynthesis</keyword>
<name>A0A1N7ILA1_9BACI</name>
<dbReference type="GO" id="GO:0008270">
    <property type="term" value="F:zinc ion binding"/>
    <property type="evidence" value="ECO:0007669"/>
    <property type="project" value="UniProtKB-UniRule"/>
</dbReference>
<dbReference type="GO" id="GO:0004151">
    <property type="term" value="F:dihydroorotase activity"/>
    <property type="evidence" value="ECO:0007669"/>
    <property type="project" value="UniProtKB-UniRule"/>
</dbReference>
<dbReference type="GO" id="GO:0004038">
    <property type="term" value="F:allantoinase activity"/>
    <property type="evidence" value="ECO:0007669"/>
    <property type="project" value="TreeGrafter"/>
</dbReference>
<comment type="cofactor">
    <cofactor evidence="6">
        <name>Zn(2+)</name>
        <dbReference type="ChEBI" id="CHEBI:29105"/>
    </cofactor>
    <text evidence="6">Binds 2 Zn(2+) ions per subunit.</text>
</comment>
<dbReference type="STRING" id="570947.SAMN05421687_101472"/>
<feature type="binding site" evidence="6">
    <location>
        <begin position="59"/>
        <end position="61"/>
    </location>
    <ligand>
        <name>substrate</name>
    </ligand>
</feature>